<dbReference type="RefSeq" id="WP_345050210.1">
    <property type="nucleotide sequence ID" value="NZ_BAAAVM010000030.1"/>
</dbReference>
<reference evidence="2" key="1">
    <citation type="journal article" date="2019" name="Int. J. Syst. Evol. Microbiol.">
        <title>The Global Catalogue of Microorganisms (GCM) 10K type strain sequencing project: providing services to taxonomists for standard genome sequencing and annotation.</title>
        <authorList>
            <consortium name="The Broad Institute Genomics Platform"/>
            <consortium name="The Broad Institute Genome Sequencing Center for Infectious Disease"/>
            <person name="Wu L."/>
            <person name="Ma J."/>
        </authorList>
    </citation>
    <scope>NUCLEOTIDE SEQUENCE [LARGE SCALE GENOMIC DNA]</scope>
    <source>
        <strain evidence="2">JCM 11574</strain>
    </source>
</reference>
<accession>A0ABP6N6I9</accession>
<evidence type="ECO:0000313" key="2">
    <source>
        <dbReference type="Proteomes" id="UP001500893"/>
    </source>
</evidence>
<name>A0ABP6N6I9_9ACTN</name>
<proteinExistence type="predicted"/>
<dbReference type="Proteomes" id="UP001500893">
    <property type="component" value="Unassembled WGS sequence"/>
</dbReference>
<evidence type="ECO:0000313" key="1">
    <source>
        <dbReference type="EMBL" id="GAA3137700.1"/>
    </source>
</evidence>
<protein>
    <submittedName>
        <fullName evidence="1">Uncharacterized protein</fullName>
    </submittedName>
</protein>
<organism evidence="1 2">
    <name type="scientific">Streptomyces rameus</name>
    <dbReference type="NCBI Taxonomy" id="68261"/>
    <lineage>
        <taxon>Bacteria</taxon>
        <taxon>Bacillati</taxon>
        <taxon>Actinomycetota</taxon>
        <taxon>Actinomycetes</taxon>
        <taxon>Kitasatosporales</taxon>
        <taxon>Streptomycetaceae</taxon>
        <taxon>Streptomyces</taxon>
    </lineage>
</organism>
<gene>
    <name evidence="1" type="ORF">GCM10010521_24830</name>
</gene>
<dbReference type="EMBL" id="BAAAVM010000030">
    <property type="protein sequence ID" value="GAA3137700.1"/>
    <property type="molecule type" value="Genomic_DNA"/>
</dbReference>
<comment type="caution">
    <text evidence="1">The sequence shown here is derived from an EMBL/GenBank/DDBJ whole genome shotgun (WGS) entry which is preliminary data.</text>
</comment>
<keyword evidence="2" id="KW-1185">Reference proteome</keyword>
<sequence length="358" mass="39385">MGIVTQTTAATPGTDADFGSQLQYSLTTVPDPLTVSPAGSVETGDLIIIGSRISPDPIETNEISVRVPIGTEAWQLVLDYTGMQTSVNLTGWTATADAANERILFKPSTGHATITPEKGLTLQLNKLRVNRQVGTAPVVVELKWREPGTGTWKTETQELSIGKFPAGFYLRNLKPDSAYIENGDDVTLEWDASEGATYHLLYEDAEPEVTEYSRYCVKNVRRNTMFYLRGRVQQGTGTAERTINTYVTVNRPDLEVRNLKVHGEANLLGMQKMRPPKWSEGAVAETDGMLLVSVWEKHLNIWLKEPGADRFLLGGCDAFCTIPVKKGSRISFDWGSPSAVGTGTFIWYPFGNGSLVYD</sequence>